<dbReference type="EMBL" id="FOPP01000001">
    <property type="protein sequence ID" value="SFG65526.1"/>
    <property type="molecule type" value="Genomic_DNA"/>
</dbReference>
<evidence type="ECO:0000256" key="1">
    <source>
        <dbReference type="SAM" id="SignalP"/>
    </source>
</evidence>
<dbReference type="PROSITE" id="PS51257">
    <property type="entry name" value="PROKAR_LIPOPROTEIN"/>
    <property type="match status" value="1"/>
</dbReference>
<keyword evidence="3" id="KW-1185">Reference proteome</keyword>
<proteinExistence type="predicted"/>
<name>A0A1I2TST3_9SPHI</name>
<organism evidence="2 3">
    <name type="scientific">Pedobacter insulae</name>
    <dbReference type="NCBI Taxonomy" id="414048"/>
    <lineage>
        <taxon>Bacteria</taxon>
        <taxon>Pseudomonadati</taxon>
        <taxon>Bacteroidota</taxon>
        <taxon>Sphingobacteriia</taxon>
        <taxon>Sphingobacteriales</taxon>
        <taxon>Sphingobacteriaceae</taxon>
        <taxon>Pedobacter</taxon>
    </lineage>
</organism>
<feature type="chain" id="PRO_5011464283" description="Lipoprotein" evidence="1">
    <location>
        <begin position="19"/>
        <end position="126"/>
    </location>
</feature>
<dbReference type="OrthoDB" id="771385at2"/>
<sequence length="126" mass="14204">MKRTILPICLLGCLALGACNLNPGNRHSISITTQDNGSDLNFKANFPENKTTIAQDYIESNLKETRIFSSLNDVKKVAIRLNDGTQFYIRYEPGFIAINFDRDKNSFSSYNRMKKMISGFGNAIKD</sequence>
<evidence type="ECO:0000313" key="3">
    <source>
        <dbReference type="Proteomes" id="UP000199666"/>
    </source>
</evidence>
<dbReference type="RefSeq" id="WP_143095903.1">
    <property type="nucleotide sequence ID" value="NZ_FOPP01000001.1"/>
</dbReference>
<dbReference type="AlphaFoldDB" id="A0A1I2TST3"/>
<evidence type="ECO:0000313" key="2">
    <source>
        <dbReference type="EMBL" id="SFG65526.1"/>
    </source>
</evidence>
<keyword evidence="1" id="KW-0732">Signal</keyword>
<dbReference type="Proteomes" id="UP000199666">
    <property type="component" value="Unassembled WGS sequence"/>
</dbReference>
<accession>A0A1I2TST3</accession>
<feature type="signal peptide" evidence="1">
    <location>
        <begin position="1"/>
        <end position="18"/>
    </location>
</feature>
<dbReference type="STRING" id="414048.SAMN04489864_101468"/>
<reference evidence="2 3" key="1">
    <citation type="submission" date="2016-10" db="EMBL/GenBank/DDBJ databases">
        <authorList>
            <person name="de Groot N.N."/>
        </authorList>
    </citation>
    <scope>NUCLEOTIDE SEQUENCE [LARGE SCALE GENOMIC DNA]</scope>
    <source>
        <strain evidence="2 3">DSM 18684</strain>
    </source>
</reference>
<gene>
    <name evidence="2" type="ORF">SAMN04489864_101468</name>
</gene>
<evidence type="ECO:0008006" key="4">
    <source>
        <dbReference type="Google" id="ProtNLM"/>
    </source>
</evidence>
<protein>
    <recommendedName>
        <fullName evidence="4">Lipoprotein</fullName>
    </recommendedName>
</protein>